<keyword evidence="5" id="KW-1185">Reference proteome</keyword>
<dbReference type="PROSITE" id="PS51186">
    <property type="entry name" value="GNAT"/>
    <property type="match status" value="1"/>
</dbReference>
<protein>
    <submittedName>
        <fullName evidence="4">GNAT family N-acetyltransferase</fullName>
    </submittedName>
</protein>
<dbReference type="Pfam" id="PF00583">
    <property type="entry name" value="Acetyltransf_1"/>
    <property type="match status" value="1"/>
</dbReference>
<sequence length="159" mass="17417">MPSHSSHSKTTDCDLKIRRARPSDASRLVSLLKQLGHDEPAADSIRLAQHLNPRANREVLVAERDNLLLGTCTLHLIEHLAHGFARSAIIEDMVVDSEQRGRGIGRALMLNAIDQATLWGCYKVGLSSAASRQAAHHFYQDLGFAEHGISLALNLKAPL</sequence>
<dbReference type="AlphaFoldDB" id="A0A6M8FF96"/>
<proteinExistence type="predicted"/>
<reference evidence="4" key="1">
    <citation type="submission" date="2020-07" db="EMBL/GenBank/DDBJ databases">
        <title>Nitrate ammonifying Pseudomonas campi sp. nov. isolated from German agricultural grassland.</title>
        <authorList>
            <person name="Timsy T."/>
            <person name="Ulrich A."/>
            <person name="Spanner T."/>
            <person name="Foesel B."/>
            <person name="Kolb S."/>
            <person name="Horn M.A."/>
            <person name="Behrendt U."/>
        </authorList>
    </citation>
    <scope>NUCLEOTIDE SEQUENCE</scope>
    <source>
        <strain evidence="4">S1-A32-2</strain>
    </source>
</reference>
<evidence type="ECO:0000313" key="5">
    <source>
        <dbReference type="Proteomes" id="UP000501379"/>
    </source>
</evidence>
<evidence type="ECO:0000313" key="4">
    <source>
        <dbReference type="EMBL" id="QKE62820.1"/>
    </source>
</evidence>
<dbReference type="PANTHER" id="PTHR43877">
    <property type="entry name" value="AMINOALKYLPHOSPHONATE N-ACETYLTRANSFERASE-RELATED-RELATED"/>
    <property type="match status" value="1"/>
</dbReference>
<gene>
    <name evidence="4" type="ORF">HNE05_05425</name>
</gene>
<dbReference type="KEGG" id="pcam:HNE05_05425"/>
<accession>A0A6M8FF96</accession>
<dbReference type="GO" id="GO:0016747">
    <property type="term" value="F:acyltransferase activity, transferring groups other than amino-acyl groups"/>
    <property type="evidence" value="ECO:0007669"/>
    <property type="project" value="InterPro"/>
</dbReference>
<keyword evidence="1" id="KW-0808">Transferase</keyword>
<evidence type="ECO:0000256" key="2">
    <source>
        <dbReference type="ARBA" id="ARBA00023315"/>
    </source>
</evidence>
<dbReference type="Gene3D" id="3.40.630.30">
    <property type="match status" value="1"/>
</dbReference>
<dbReference type="RefSeq" id="WP_173205242.1">
    <property type="nucleotide sequence ID" value="NZ_CP053697.2"/>
</dbReference>
<dbReference type="InterPro" id="IPR000182">
    <property type="entry name" value="GNAT_dom"/>
</dbReference>
<evidence type="ECO:0000259" key="3">
    <source>
        <dbReference type="PROSITE" id="PS51186"/>
    </source>
</evidence>
<evidence type="ECO:0000256" key="1">
    <source>
        <dbReference type="ARBA" id="ARBA00022679"/>
    </source>
</evidence>
<name>A0A6M8FF96_9GAMM</name>
<keyword evidence="2" id="KW-0012">Acyltransferase</keyword>
<dbReference type="SUPFAM" id="SSF55729">
    <property type="entry name" value="Acyl-CoA N-acyltransferases (Nat)"/>
    <property type="match status" value="1"/>
</dbReference>
<organism evidence="4 5">
    <name type="scientific">Aquipseudomonas campi</name>
    <dbReference type="NCBI Taxonomy" id="2731681"/>
    <lineage>
        <taxon>Bacteria</taxon>
        <taxon>Pseudomonadati</taxon>
        <taxon>Pseudomonadota</taxon>
        <taxon>Gammaproteobacteria</taxon>
        <taxon>Pseudomonadales</taxon>
        <taxon>Pseudomonadaceae</taxon>
        <taxon>Aquipseudomonas</taxon>
    </lineage>
</organism>
<dbReference type="CDD" id="cd04301">
    <property type="entry name" value="NAT_SF"/>
    <property type="match status" value="1"/>
</dbReference>
<dbReference type="InterPro" id="IPR050832">
    <property type="entry name" value="Bact_Acetyltransf"/>
</dbReference>
<dbReference type="InterPro" id="IPR016181">
    <property type="entry name" value="Acyl_CoA_acyltransferase"/>
</dbReference>
<dbReference type="PANTHER" id="PTHR43877:SF1">
    <property type="entry name" value="ACETYLTRANSFERASE"/>
    <property type="match status" value="1"/>
</dbReference>
<dbReference type="Proteomes" id="UP000501379">
    <property type="component" value="Chromosome"/>
</dbReference>
<dbReference type="EMBL" id="CP053697">
    <property type="protein sequence ID" value="QKE62820.1"/>
    <property type="molecule type" value="Genomic_DNA"/>
</dbReference>
<feature type="domain" description="N-acetyltransferase" evidence="3">
    <location>
        <begin position="15"/>
        <end position="159"/>
    </location>
</feature>